<proteinExistence type="predicted"/>
<name>X0VDE0_9ZZZZ</name>
<dbReference type="AlphaFoldDB" id="X0VDE0"/>
<keyword evidence="1" id="KW-0472">Membrane</keyword>
<evidence type="ECO:0000313" key="2">
    <source>
        <dbReference type="EMBL" id="GAG10468.1"/>
    </source>
</evidence>
<keyword evidence="1" id="KW-0812">Transmembrane</keyword>
<comment type="caution">
    <text evidence="2">The sequence shown here is derived from an EMBL/GenBank/DDBJ whole genome shotgun (WGS) entry which is preliminary data.</text>
</comment>
<organism evidence="2">
    <name type="scientific">marine sediment metagenome</name>
    <dbReference type="NCBI Taxonomy" id="412755"/>
    <lineage>
        <taxon>unclassified sequences</taxon>
        <taxon>metagenomes</taxon>
        <taxon>ecological metagenomes</taxon>
    </lineage>
</organism>
<feature type="transmembrane region" description="Helical" evidence="1">
    <location>
        <begin position="42"/>
        <end position="63"/>
    </location>
</feature>
<feature type="transmembrane region" description="Helical" evidence="1">
    <location>
        <begin position="75"/>
        <end position="97"/>
    </location>
</feature>
<sequence length="132" mass="14978">MFDLPSSSYRSLLIAAIILAVIGWLGIFLLLVGTLPTVGPRWLFFFLLALAITGTTLPFIWLLHRRFAEEPDLPAMILLRRALLVALYGELCVWLQINRSLSLSLAILLGLGLVAIEMFLRMLDRSRWRANR</sequence>
<protein>
    <submittedName>
        <fullName evidence="2">Uncharacterized protein</fullName>
    </submittedName>
</protein>
<accession>X0VDE0</accession>
<feature type="transmembrane region" description="Helical" evidence="1">
    <location>
        <begin position="12"/>
        <end position="36"/>
    </location>
</feature>
<keyword evidence="1" id="KW-1133">Transmembrane helix</keyword>
<reference evidence="2" key="1">
    <citation type="journal article" date="2014" name="Front. Microbiol.">
        <title>High frequency of phylogenetically diverse reductive dehalogenase-homologous genes in deep subseafloor sedimentary metagenomes.</title>
        <authorList>
            <person name="Kawai M."/>
            <person name="Futagami T."/>
            <person name="Toyoda A."/>
            <person name="Takaki Y."/>
            <person name="Nishi S."/>
            <person name="Hori S."/>
            <person name="Arai W."/>
            <person name="Tsubouchi T."/>
            <person name="Morono Y."/>
            <person name="Uchiyama I."/>
            <person name="Ito T."/>
            <person name="Fujiyama A."/>
            <person name="Inagaki F."/>
            <person name="Takami H."/>
        </authorList>
    </citation>
    <scope>NUCLEOTIDE SEQUENCE</scope>
    <source>
        <strain evidence="2">Expedition CK06-06</strain>
    </source>
</reference>
<evidence type="ECO:0000256" key="1">
    <source>
        <dbReference type="SAM" id="Phobius"/>
    </source>
</evidence>
<dbReference type="EMBL" id="BARS01029950">
    <property type="protein sequence ID" value="GAG10468.1"/>
    <property type="molecule type" value="Genomic_DNA"/>
</dbReference>
<gene>
    <name evidence="2" type="ORF">S01H1_46759</name>
</gene>
<feature type="transmembrane region" description="Helical" evidence="1">
    <location>
        <begin position="103"/>
        <end position="123"/>
    </location>
</feature>